<feature type="domain" description="Protein kinase" evidence="21">
    <location>
        <begin position="129"/>
        <end position="386"/>
    </location>
</feature>
<keyword evidence="11" id="KW-0472">Membrane</keyword>
<dbReference type="GO" id="GO:0061564">
    <property type="term" value="P:axon development"/>
    <property type="evidence" value="ECO:0007669"/>
    <property type="project" value="UniProtKB-ARBA"/>
</dbReference>
<dbReference type="WBParaSite" id="EN70_4558">
    <property type="protein sequence ID" value="EN70_4558"/>
    <property type="gene ID" value="EN70_4558"/>
</dbReference>
<dbReference type="Proteomes" id="UP000095285">
    <property type="component" value="Unassembled WGS sequence"/>
</dbReference>
<dbReference type="PROSITE" id="PS50011">
    <property type="entry name" value="PROTEIN_KINASE_DOM"/>
    <property type="match status" value="1"/>
</dbReference>
<evidence type="ECO:0000256" key="4">
    <source>
        <dbReference type="ARBA" id="ARBA00022490"/>
    </source>
</evidence>
<dbReference type="Pfam" id="PF07714">
    <property type="entry name" value="PK_Tyr_Ser-Thr"/>
    <property type="match status" value="1"/>
</dbReference>
<dbReference type="CDD" id="cd10361">
    <property type="entry name" value="SH2_Fps_family"/>
    <property type="match status" value="1"/>
</dbReference>
<keyword evidence="3" id="KW-1003">Cell membrane</keyword>
<dbReference type="GO" id="GO:0004715">
    <property type="term" value="F:non-membrane spanning protein tyrosine kinase activity"/>
    <property type="evidence" value="ECO:0007669"/>
    <property type="project" value="UniProtKB-EC"/>
</dbReference>
<dbReference type="SMART" id="SM00252">
    <property type="entry name" value="SH2"/>
    <property type="match status" value="1"/>
</dbReference>
<dbReference type="InterPro" id="IPR035849">
    <property type="entry name" value="Fes/Fps/Fer_SH2"/>
</dbReference>
<dbReference type="FunFam" id="1.10.510.10:FF:001512">
    <property type="entry name" value="Receptor tyrosine-protein kinase erbB-2"/>
    <property type="match status" value="1"/>
</dbReference>
<protein>
    <recommendedName>
        <fullName evidence="18">Tyrosine-protein kinase</fullName>
        <ecNumber evidence="18">2.7.10.2</ecNumber>
    </recommendedName>
</protein>
<dbReference type="PANTHER" id="PTHR24418">
    <property type="entry name" value="TYROSINE-PROTEIN KINASE"/>
    <property type="match status" value="1"/>
</dbReference>
<evidence type="ECO:0000256" key="11">
    <source>
        <dbReference type="ARBA" id="ARBA00023136"/>
    </source>
</evidence>
<dbReference type="AlphaFoldDB" id="A0A1I7VNL4"/>
<evidence type="ECO:0000256" key="1">
    <source>
        <dbReference type="ARBA" id="ARBA00004202"/>
    </source>
</evidence>
<evidence type="ECO:0000256" key="15">
    <source>
        <dbReference type="ARBA" id="ARBA00061333"/>
    </source>
</evidence>
<keyword evidence="9 17" id="KW-0067">ATP-binding</keyword>
<evidence type="ECO:0000256" key="12">
    <source>
        <dbReference type="ARBA" id="ARBA00023137"/>
    </source>
</evidence>
<comment type="subcellular location">
    <subcellularLocation>
        <location evidence="1">Cell membrane</location>
        <topology evidence="1">Peripheral membrane protein</topology>
    </subcellularLocation>
    <subcellularLocation>
        <location evidence="2">Cytoplasm</location>
    </subcellularLocation>
</comment>
<dbReference type="InterPro" id="IPR050198">
    <property type="entry name" value="Non-receptor_tyrosine_kinases"/>
</dbReference>
<dbReference type="InterPro" id="IPR001245">
    <property type="entry name" value="Ser-Thr/Tyr_kinase_cat_dom"/>
</dbReference>
<keyword evidence="22" id="KW-1185">Reference proteome</keyword>
<keyword evidence="10 16" id="KW-0727">SH2 domain</keyword>
<reference evidence="23" key="2">
    <citation type="submission" date="2016-11" db="UniProtKB">
        <authorList>
            <consortium name="WormBaseParasite"/>
        </authorList>
    </citation>
    <scope>IDENTIFICATION</scope>
</reference>
<dbReference type="InterPro" id="IPR008266">
    <property type="entry name" value="Tyr_kinase_AS"/>
</dbReference>
<accession>A0A1I7VNL4</accession>
<sequence length="569" mass="63788">MPKKDEEEGEDSVSITDDVKGADYYHGLIPRTDIEPLLKKEGDFLLRKTELTPGEIVLAISVRHNNAVRHFMVNQDQDGSFYCEHHHEKSVSDLIQYYKTTKEPLSASSQARLRRPIERPQWLLNHDSIRLVKKLGEGAFGEVFLAEYAFGTEKQEVAVKTMRQEATREARLKFMKEARLMRRYEHKHVVRILGVAVHEHPLMIIMENCPGGSLLSYLRKEKGKVTSAMKLRFTIEAADGMAYLHKQKCIHRDIAARNVLLSGKLDVKISDFGMSDDRLIVQDEKLEKVPVKWLAPETMQQKVYSNKTDVWSYGVLVWEIYSDGSEPYPGLSNIQTRAKIVVQNYRMEMPKEAPSGVTKLVQQCWAKNPEERPEFSKIFKTLKTLLLDPERLIFEGSAKIAIYITGSSILQIAFYLQNARVAQAQVDEKSGVSNDTKQNSTESTTLKTTNGISKFENSTTASTKVVPETTKATNESVDSVNTTIVPVQKEVTERIVPKIFIGDDGDVGPPGPPGSRGPQGPRGDPGPRGIQGPMGDPGPPDDHSITVSYGVLCVICASQKKRNNNFSFQ</sequence>
<keyword evidence="4" id="KW-0963">Cytoplasm</keyword>
<dbReference type="eggNOG" id="KOG0194">
    <property type="taxonomic scope" value="Eukaryota"/>
</dbReference>
<dbReference type="InterPro" id="IPR017441">
    <property type="entry name" value="Protein_kinase_ATP_BS"/>
</dbReference>
<dbReference type="SUPFAM" id="SSF56112">
    <property type="entry name" value="Protein kinase-like (PK-like)"/>
    <property type="match status" value="1"/>
</dbReference>
<proteinExistence type="inferred from homology"/>
<dbReference type="PRINTS" id="PR00109">
    <property type="entry name" value="TYRKINASE"/>
</dbReference>
<feature type="compositionally biased region" description="Low complexity" evidence="19">
    <location>
        <begin position="516"/>
        <end position="534"/>
    </location>
</feature>
<dbReference type="PROSITE" id="PS00107">
    <property type="entry name" value="PROTEIN_KINASE_ATP"/>
    <property type="match status" value="1"/>
</dbReference>
<dbReference type="EC" id="2.7.10.2" evidence="18"/>
<dbReference type="InterPro" id="IPR020635">
    <property type="entry name" value="Tyr_kinase_cat_dom"/>
</dbReference>
<evidence type="ECO:0000256" key="16">
    <source>
        <dbReference type="PROSITE-ProRule" id="PRU00191"/>
    </source>
</evidence>
<comment type="catalytic activity">
    <reaction evidence="14 18">
        <text>L-tyrosyl-[protein] + ATP = O-phospho-L-tyrosyl-[protein] + ADP + H(+)</text>
        <dbReference type="Rhea" id="RHEA:10596"/>
        <dbReference type="Rhea" id="RHEA-COMP:10136"/>
        <dbReference type="Rhea" id="RHEA-COMP:20101"/>
        <dbReference type="ChEBI" id="CHEBI:15378"/>
        <dbReference type="ChEBI" id="CHEBI:30616"/>
        <dbReference type="ChEBI" id="CHEBI:46858"/>
        <dbReference type="ChEBI" id="CHEBI:61978"/>
        <dbReference type="ChEBI" id="CHEBI:456216"/>
        <dbReference type="EC" id="2.7.10.2"/>
    </reaction>
</comment>
<dbReference type="InterPro" id="IPR036860">
    <property type="entry name" value="SH2_dom_sf"/>
</dbReference>
<evidence type="ECO:0000256" key="18">
    <source>
        <dbReference type="RuleBase" id="RU362096"/>
    </source>
</evidence>
<evidence type="ECO:0000256" key="17">
    <source>
        <dbReference type="PROSITE-ProRule" id="PRU10141"/>
    </source>
</evidence>
<organism evidence="22 23">
    <name type="scientific">Loa loa</name>
    <name type="common">Eye worm</name>
    <name type="synonym">Filaria loa</name>
    <dbReference type="NCBI Taxonomy" id="7209"/>
    <lineage>
        <taxon>Eukaryota</taxon>
        <taxon>Metazoa</taxon>
        <taxon>Ecdysozoa</taxon>
        <taxon>Nematoda</taxon>
        <taxon>Chromadorea</taxon>
        <taxon>Rhabditida</taxon>
        <taxon>Spirurina</taxon>
        <taxon>Spiruromorpha</taxon>
        <taxon>Filarioidea</taxon>
        <taxon>Onchocercidae</taxon>
        <taxon>Loa</taxon>
    </lineage>
</organism>
<dbReference type="GO" id="GO:0005737">
    <property type="term" value="C:cytoplasm"/>
    <property type="evidence" value="ECO:0007669"/>
    <property type="project" value="UniProtKB-SubCell"/>
</dbReference>
<name>A0A1I7VNL4_LOALO</name>
<dbReference type="FunFam" id="3.30.200.20:FF:000194">
    <property type="entry name" value="protein-tyrosine kinase 2-beta isoform X1"/>
    <property type="match status" value="1"/>
</dbReference>
<reference evidence="22" key="1">
    <citation type="submission" date="2012-04" db="EMBL/GenBank/DDBJ databases">
        <title>The Genome Sequence of Loa loa.</title>
        <authorList>
            <consortium name="The Broad Institute Genome Sequencing Platform"/>
            <consortium name="Broad Institute Genome Sequencing Center for Infectious Disease"/>
            <person name="Nutman T.B."/>
            <person name="Fink D.L."/>
            <person name="Russ C."/>
            <person name="Young S."/>
            <person name="Zeng Q."/>
            <person name="Gargeya S."/>
            <person name="Alvarado L."/>
            <person name="Berlin A."/>
            <person name="Chapman S.B."/>
            <person name="Chen Z."/>
            <person name="Freedman E."/>
            <person name="Gellesch M."/>
            <person name="Goldberg J."/>
            <person name="Griggs A."/>
            <person name="Gujja S."/>
            <person name="Heilman E.R."/>
            <person name="Heiman D."/>
            <person name="Howarth C."/>
            <person name="Mehta T."/>
            <person name="Neiman D."/>
            <person name="Pearson M."/>
            <person name="Roberts A."/>
            <person name="Saif S."/>
            <person name="Shea T."/>
            <person name="Shenoy N."/>
            <person name="Sisk P."/>
            <person name="Stolte C."/>
            <person name="Sykes S."/>
            <person name="White J."/>
            <person name="Yandava C."/>
            <person name="Haas B."/>
            <person name="Henn M.R."/>
            <person name="Nusbaum C."/>
            <person name="Birren B."/>
        </authorList>
    </citation>
    <scope>NUCLEOTIDE SEQUENCE [LARGE SCALE GENOMIC DNA]</scope>
</reference>
<dbReference type="PROSITE" id="PS00109">
    <property type="entry name" value="PROTEIN_KINASE_TYR"/>
    <property type="match status" value="1"/>
</dbReference>
<dbReference type="STRING" id="7209.A0A1I7VNL4"/>
<evidence type="ECO:0000256" key="6">
    <source>
        <dbReference type="ARBA" id="ARBA00022737"/>
    </source>
</evidence>
<evidence type="ECO:0000259" key="20">
    <source>
        <dbReference type="PROSITE" id="PS50001"/>
    </source>
</evidence>
<evidence type="ECO:0000256" key="14">
    <source>
        <dbReference type="ARBA" id="ARBA00051245"/>
    </source>
</evidence>
<dbReference type="SMART" id="SM00219">
    <property type="entry name" value="TyrKc"/>
    <property type="match status" value="1"/>
</dbReference>
<dbReference type="Pfam" id="PF00017">
    <property type="entry name" value="SH2"/>
    <property type="match status" value="1"/>
</dbReference>
<evidence type="ECO:0000256" key="2">
    <source>
        <dbReference type="ARBA" id="ARBA00004496"/>
    </source>
</evidence>
<keyword evidence="7 17" id="KW-0547">Nucleotide-binding</keyword>
<keyword evidence="6" id="KW-0677">Repeat</keyword>
<evidence type="ECO:0000256" key="19">
    <source>
        <dbReference type="SAM" id="MobiDB-lite"/>
    </source>
</evidence>
<dbReference type="CDD" id="cd00192">
    <property type="entry name" value="PTKc"/>
    <property type="match status" value="1"/>
</dbReference>
<dbReference type="InterPro" id="IPR008160">
    <property type="entry name" value="Collagen"/>
</dbReference>
<evidence type="ECO:0000256" key="10">
    <source>
        <dbReference type="ARBA" id="ARBA00022999"/>
    </source>
</evidence>
<evidence type="ECO:0000256" key="9">
    <source>
        <dbReference type="ARBA" id="ARBA00022840"/>
    </source>
</evidence>
<keyword evidence="5 18" id="KW-0808">Transferase</keyword>
<evidence type="ECO:0000313" key="22">
    <source>
        <dbReference type="Proteomes" id="UP000095285"/>
    </source>
</evidence>
<evidence type="ECO:0000256" key="8">
    <source>
        <dbReference type="ARBA" id="ARBA00022777"/>
    </source>
</evidence>
<keyword evidence="8 18" id="KW-0418">Kinase</keyword>
<dbReference type="Pfam" id="PF01391">
    <property type="entry name" value="Collagen"/>
    <property type="match status" value="1"/>
</dbReference>
<dbReference type="GO" id="GO:0005524">
    <property type="term" value="F:ATP binding"/>
    <property type="evidence" value="ECO:0007669"/>
    <property type="project" value="UniProtKB-UniRule"/>
</dbReference>
<evidence type="ECO:0000259" key="21">
    <source>
        <dbReference type="PROSITE" id="PS50011"/>
    </source>
</evidence>
<evidence type="ECO:0000256" key="13">
    <source>
        <dbReference type="ARBA" id="ARBA00051243"/>
    </source>
</evidence>
<evidence type="ECO:0000256" key="7">
    <source>
        <dbReference type="ARBA" id="ARBA00022741"/>
    </source>
</evidence>
<dbReference type="SUPFAM" id="SSF55550">
    <property type="entry name" value="SH2 domain"/>
    <property type="match status" value="1"/>
</dbReference>
<feature type="compositionally biased region" description="Polar residues" evidence="19">
    <location>
        <begin position="431"/>
        <end position="451"/>
    </location>
</feature>
<feature type="region of interest" description="Disordered" evidence="19">
    <location>
        <begin position="427"/>
        <end position="451"/>
    </location>
</feature>
<keyword evidence="12 18" id="KW-0829">Tyrosine-protein kinase</keyword>
<dbReference type="Gene3D" id="1.10.510.10">
    <property type="entry name" value="Transferase(Phosphotransferase) domain 1"/>
    <property type="match status" value="1"/>
</dbReference>
<feature type="region of interest" description="Disordered" evidence="19">
    <location>
        <begin position="499"/>
        <end position="543"/>
    </location>
</feature>
<dbReference type="Gene3D" id="3.30.505.10">
    <property type="entry name" value="SH2 domain"/>
    <property type="match status" value="1"/>
</dbReference>
<dbReference type="GO" id="GO:0004714">
    <property type="term" value="F:transmembrane receptor protein tyrosine kinase activity"/>
    <property type="evidence" value="ECO:0007669"/>
    <property type="project" value="UniProtKB-EC"/>
</dbReference>
<dbReference type="GO" id="GO:0048680">
    <property type="term" value="P:positive regulation of axon regeneration"/>
    <property type="evidence" value="ECO:0007669"/>
    <property type="project" value="UniProtKB-ARBA"/>
</dbReference>
<evidence type="ECO:0000256" key="3">
    <source>
        <dbReference type="ARBA" id="ARBA00022475"/>
    </source>
</evidence>
<dbReference type="InterPro" id="IPR011009">
    <property type="entry name" value="Kinase-like_dom_sf"/>
</dbReference>
<evidence type="ECO:0000256" key="5">
    <source>
        <dbReference type="ARBA" id="ARBA00022679"/>
    </source>
</evidence>
<comment type="catalytic activity">
    <reaction evidence="13">
        <text>L-tyrosyl-[protein] + ATP = O-phospho-L-tyrosyl-[protein] + ADP + H(+)</text>
        <dbReference type="Rhea" id="RHEA:10596"/>
        <dbReference type="Rhea" id="RHEA-COMP:10136"/>
        <dbReference type="Rhea" id="RHEA-COMP:20101"/>
        <dbReference type="ChEBI" id="CHEBI:15378"/>
        <dbReference type="ChEBI" id="CHEBI:30616"/>
        <dbReference type="ChEBI" id="CHEBI:46858"/>
        <dbReference type="ChEBI" id="CHEBI:61978"/>
        <dbReference type="ChEBI" id="CHEBI:456216"/>
        <dbReference type="EC" id="2.7.10.1"/>
    </reaction>
</comment>
<comment type="similarity">
    <text evidence="15">Belongs to the protein kinase superfamily. Tyr protein kinase family. Fes/fps subfamily.</text>
</comment>
<feature type="domain" description="SH2" evidence="20">
    <location>
        <begin position="24"/>
        <end position="117"/>
    </location>
</feature>
<dbReference type="Gene3D" id="3.30.200.20">
    <property type="entry name" value="Phosphorylase Kinase, domain 1"/>
    <property type="match status" value="1"/>
</dbReference>
<dbReference type="InterPro" id="IPR000980">
    <property type="entry name" value="SH2"/>
</dbReference>
<dbReference type="PROSITE" id="PS50001">
    <property type="entry name" value="SH2"/>
    <property type="match status" value="1"/>
</dbReference>
<dbReference type="InterPro" id="IPR000719">
    <property type="entry name" value="Prot_kinase_dom"/>
</dbReference>
<feature type="binding site" evidence="17">
    <location>
        <position position="160"/>
    </location>
    <ligand>
        <name>ATP</name>
        <dbReference type="ChEBI" id="CHEBI:30616"/>
    </ligand>
</feature>
<dbReference type="GO" id="GO:0005886">
    <property type="term" value="C:plasma membrane"/>
    <property type="evidence" value="ECO:0007669"/>
    <property type="project" value="UniProtKB-SubCell"/>
</dbReference>
<evidence type="ECO:0000313" key="23">
    <source>
        <dbReference type="WBParaSite" id="EN70_4558"/>
    </source>
</evidence>